<dbReference type="RefSeq" id="WP_321395208.1">
    <property type="nucleotide sequence ID" value="NZ_CP139487.1"/>
</dbReference>
<dbReference type="Proteomes" id="UP001324634">
    <property type="component" value="Chromosome"/>
</dbReference>
<dbReference type="KEGG" id="psti:SOO65_00040"/>
<gene>
    <name evidence="1" type="ORF">SOO65_00040</name>
</gene>
<dbReference type="EMBL" id="CP139487">
    <property type="protein sequence ID" value="WPU65138.1"/>
    <property type="molecule type" value="Genomic_DNA"/>
</dbReference>
<sequence length="419" mass="48701">MWIILGVLLSFSALALEPFEKIKNVKILRVLPNNIVMLNRGIEDGILRNDHAKLSNDTEGYSSRAICIRVGTDVSYWRLYRIPNSEAFSLDYVYTISGMADKEIPFPEATIRDHRAEIADLDQKPKKETGPDPFAIKRDLPEKLTERDLIHATGPEKRKLFVEKALNQDQMKRDLEDYRISLYASPFTRQSINEGESLRYGFRGGNVASKYRLLTQFEQQQTKLKDPLTKESVSTRSTFGQAQFIIHRLTNSISSLSLINYGSQRFSELATPKSHWQVGPIGFTWHMYESKTWEYLDLSYVPLYDIRNTEVMNADGSTSITKKNGLRHGFRFALKTRINERVALENLLWVRPFQELDSWELKGDDLNMVNDLRLIFSLTDNFFFDYNFIYQKDKLWKTLSNLPETNTINSLNLRYDFDV</sequence>
<keyword evidence="2" id="KW-1185">Reference proteome</keyword>
<organism evidence="1 2">
    <name type="scientific">Peredibacter starrii</name>
    <dbReference type="NCBI Taxonomy" id="28202"/>
    <lineage>
        <taxon>Bacteria</taxon>
        <taxon>Pseudomonadati</taxon>
        <taxon>Bdellovibrionota</taxon>
        <taxon>Bacteriovoracia</taxon>
        <taxon>Bacteriovoracales</taxon>
        <taxon>Bacteriovoracaceae</taxon>
        <taxon>Peredibacter</taxon>
    </lineage>
</organism>
<evidence type="ECO:0000313" key="1">
    <source>
        <dbReference type="EMBL" id="WPU65138.1"/>
    </source>
</evidence>
<name>A0AAX4HPQ4_9BACT</name>
<accession>A0AAX4HPQ4</accession>
<dbReference type="AlphaFoldDB" id="A0AAX4HPQ4"/>
<protein>
    <recommendedName>
        <fullName evidence="3">DUF481 domain-containing protein</fullName>
    </recommendedName>
</protein>
<proteinExistence type="predicted"/>
<evidence type="ECO:0000313" key="2">
    <source>
        <dbReference type="Proteomes" id="UP001324634"/>
    </source>
</evidence>
<reference evidence="1 2" key="1">
    <citation type="submission" date="2023-11" db="EMBL/GenBank/DDBJ databases">
        <title>Peredibacter starrii A3.12.</title>
        <authorList>
            <person name="Mitchell R.J."/>
        </authorList>
    </citation>
    <scope>NUCLEOTIDE SEQUENCE [LARGE SCALE GENOMIC DNA]</scope>
    <source>
        <strain evidence="1 2">A3.12</strain>
    </source>
</reference>
<evidence type="ECO:0008006" key="3">
    <source>
        <dbReference type="Google" id="ProtNLM"/>
    </source>
</evidence>